<dbReference type="HOGENOM" id="CLU_659304_0_0_1"/>
<dbReference type="EMBL" id="JH818724">
    <property type="protein sequence ID" value="EKC19080.1"/>
    <property type="molecule type" value="Genomic_DNA"/>
</dbReference>
<accession>K1PRR6</accession>
<evidence type="ECO:0000313" key="1">
    <source>
        <dbReference type="EMBL" id="EKC19080.1"/>
    </source>
</evidence>
<dbReference type="InParanoid" id="K1PRR6"/>
<reference evidence="1" key="1">
    <citation type="journal article" date="2012" name="Nature">
        <title>The oyster genome reveals stress adaptation and complexity of shell formation.</title>
        <authorList>
            <person name="Zhang G."/>
            <person name="Fang X."/>
            <person name="Guo X."/>
            <person name="Li L."/>
            <person name="Luo R."/>
            <person name="Xu F."/>
            <person name="Yang P."/>
            <person name="Zhang L."/>
            <person name="Wang X."/>
            <person name="Qi H."/>
            <person name="Xiong Z."/>
            <person name="Que H."/>
            <person name="Xie Y."/>
            <person name="Holland P.W."/>
            <person name="Paps J."/>
            <person name="Zhu Y."/>
            <person name="Wu F."/>
            <person name="Chen Y."/>
            <person name="Wang J."/>
            <person name="Peng C."/>
            <person name="Meng J."/>
            <person name="Yang L."/>
            <person name="Liu J."/>
            <person name="Wen B."/>
            <person name="Zhang N."/>
            <person name="Huang Z."/>
            <person name="Zhu Q."/>
            <person name="Feng Y."/>
            <person name="Mount A."/>
            <person name="Hedgecock D."/>
            <person name="Xu Z."/>
            <person name="Liu Y."/>
            <person name="Domazet-Loso T."/>
            <person name="Du Y."/>
            <person name="Sun X."/>
            <person name="Zhang S."/>
            <person name="Liu B."/>
            <person name="Cheng P."/>
            <person name="Jiang X."/>
            <person name="Li J."/>
            <person name="Fan D."/>
            <person name="Wang W."/>
            <person name="Fu W."/>
            <person name="Wang T."/>
            <person name="Wang B."/>
            <person name="Zhang J."/>
            <person name="Peng Z."/>
            <person name="Li Y."/>
            <person name="Li N."/>
            <person name="Wang J."/>
            <person name="Chen M."/>
            <person name="He Y."/>
            <person name="Tan F."/>
            <person name="Song X."/>
            <person name="Zheng Q."/>
            <person name="Huang R."/>
            <person name="Yang H."/>
            <person name="Du X."/>
            <person name="Chen L."/>
            <person name="Yang M."/>
            <person name="Gaffney P.M."/>
            <person name="Wang S."/>
            <person name="Luo L."/>
            <person name="She Z."/>
            <person name="Ming Y."/>
            <person name="Huang W."/>
            <person name="Zhang S."/>
            <person name="Huang B."/>
            <person name="Zhang Y."/>
            <person name="Qu T."/>
            <person name="Ni P."/>
            <person name="Miao G."/>
            <person name="Wang J."/>
            <person name="Wang Q."/>
            <person name="Steinberg C.E."/>
            <person name="Wang H."/>
            <person name="Li N."/>
            <person name="Qian L."/>
            <person name="Zhang G."/>
            <person name="Li Y."/>
            <person name="Yang H."/>
            <person name="Liu X."/>
            <person name="Wang J."/>
            <person name="Yin Y."/>
            <person name="Wang J."/>
        </authorList>
    </citation>
    <scope>NUCLEOTIDE SEQUENCE [LARGE SCALE GENOMIC DNA]</scope>
    <source>
        <strain evidence="1">05x7-T-G4-1.051#20</strain>
    </source>
</reference>
<dbReference type="AlphaFoldDB" id="K1PRR6"/>
<proteinExistence type="predicted"/>
<gene>
    <name evidence="1" type="ORF">CGI_10009769</name>
</gene>
<protein>
    <recommendedName>
        <fullName evidence="2">Retrotransposon gag domain-containing protein</fullName>
    </recommendedName>
</protein>
<sequence>MAHIYEPPTTERPFNVSHARIPAASQCPSDYARIPAAYIHPPEYSWRPAAAYGLPGDVQTPAARYNLQEFVAPPTSYHNPTTWSRPNYKDLHFDGRTSWKPFLHKFVRLSRSQRWAETEYHDQFCFFLEETASEYYTLLLETSPDLRFADILRKFDKRFGSAAPDLAHQLNFQSAVQNSGESLRQWSDRVLTLAARAFPQLPDHHTQAIPRLCYGAEERDASLDGHPKTVDEAVDRMHFYRHSRQSRLPCTSYHAVRSVVIDEESSKRDGKAESQIRELKSRVQLLEKTLKEVLDSVRLGVPTTYEETKTYSQAPSGQLRTVCLLTQSENTSFRKHPADDSCVVDKDAPCPNIRRRRKRGRRRMRRRRPNLLKSFSSDPDVPEEEVTPVDSNCRLQVLRSKLIPTESLCPEARARKT</sequence>
<evidence type="ECO:0008006" key="2">
    <source>
        <dbReference type="Google" id="ProtNLM"/>
    </source>
</evidence>
<name>K1PRR6_MAGGI</name>
<organism evidence="1">
    <name type="scientific">Magallana gigas</name>
    <name type="common">Pacific oyster</name>
    <name type="synonym">Crassostrea gigas</name>
    <dbReference type="NCBI Taxonomy" id="29159"/>
    <lineage>
        <taxon>Eukaryota</taxon>
        <taxon>Metazoa</taxon>
        <taxon>Spiralia</taxon>
        <taxon>Lophotrochozoa</taxon>
        <taxon>Mollusca</taxon>
        <taxon>Bivalvia</taxon>
        <taxon>Autobranchia</taxon>
        <taxon>Pteriomorphia</taxon>
        <taxon>Ostreida</taxon>
        <taxon>Ostreoidea</taxon>
        <taxon>Ostreidae</taxon>
        <taxon>Magallana</taxon>
    </lineage>
</organism>